<accession>A0AA38CI88</accession>
<proteinExistence type="predicted"/>
<comment type="caution">
    <text evidence="1">The sequence shown here is derived from an EMBL/GenBank/DDBJ whole genome shotgun (WGS) entry which is preliminary data.</text>
</comment>
<name>A0AA38CI88_TAXCH</name>
<reference evidence="1 2" key="1">
    <citation type="journal article" date="2021" name="Nat. Plants">
        <title>The Taxus genome provides insights into paclitaxel biosynthesis.</title>
        <authorList>
            <person name="Xiong X."/>
            <person name="Gou J."/>
            <person name="Liao Q."/>
            <person name="Li Y."/>
            <person name="Zhou Q."/>
            <person name="Bi G."/>
            <person name="Li C."/>
            <person name="Du R."/>
            <person name="Wang X."/>
            <person name="Sun T."/>
            <person name="Guo L."/>
            <person name="Liang H."/>
            <person name="Lu P."/>
            <person name="Wu Y."/>
            <person name="Zhang Z."/>
            <person name="Ro D.K."/>
            <person name="Shang Y."/>
            <person name="Huang S."/>
            <person name="Yan J."/>
        </authorList>
    </citation>
    <scope>NUCLEOTIDE SEQUENCE [LARGE SCALE GENOMIC DNA]</scope>
    <source>
        <strain evidence="1">Ta-2019</strain>
    </source>
</reference>
<keyword evidence="2" id="KW-1185">Reference proteome</keyword>
<dbReference type="AlphaFoldDB" id="A0AA38CI88"/>
<organism evidence="1 2">
    <name type="scientific">Taxus chinensis</name>
    <name type="common">Chinese yew</name>
    <name type="synonym">Taxus wallichiana var. chinensis</name>
    <dbReference type="NCBI Taxonomy" id="29808"/>
    <lineage>
        <taxon>Eukaryota</taxon>
        <taxon>Viridiplantae</taxon>
        <taxon>Streptophyta</taxon>
        <taxon>Embryophyta</taxon>
        <taxon>Tracheophyta</taxon>
        <taxon>Spermatophyta</taxon>
        <taxon>Pinopsida</taxon>
        <taxon>Pinidae</taxon>
        <taxon>Conifers II</taxon>
        <taxon>Cupressales</taxon>
        <taxon>Taxaceae</taxon>
        <taxon>Taxus</taxon>
    </lineage>
</organism>
<gene>
    <name evidence="1" type="ORF">KI387_044622</name>
</gene>
<feature type="non-terminal residue" evidence="1">
    <location>
        <position position="57"/>
    </location>
</feature>
<dbReference type="EMBL" id="JAHRHJ020000010">
    <property type="protein sequence ID" value="KAH9299926.1"/>
    <property type="molecule type" value="Genomic_DNA"/>
</dbReference>
<protein>
    <submittedName>
        <fullName evidence="1">Uncharacterized protein</fullName>
    </submittedName>
</protein>
<evidence type="ECO:0000313" key="1">
    <source>
        <dbReference type="EMBL" id="KAH9299926.1"/>
    </source>
</evidence>
<dbReference type="Proteomes" id="UP000824469">
    <property type="component" value="Unassembled WGS sequence"/>
</dbReference>
<evidence type="ECO:0000313" key="2">
    <source>
        <dbReference type="Proteomes" id="UP000824469"/>
    </source>
</evidence>
<feature type="non-terminal residue" evidence="1">
    <location>
        <position position="1"/>
    </location>
</feature>
<sequence length="57" mass="6692">LWPQFDEVKLDPFRLVAPEILSPFEDYFLVLSFIDSVELSSYRESGRKIFVVHSSIE</sequence>